<organism evidence="11 12">
    <name type="scientific">Pelusios castaneus</name>
    <name type="common">West African mud turtle</name>
    <dbReference type="NCBI Taxonomy" id="367368"/>
    <lineage>
        <taxon>Eukaryota</taxon>
        <taxon>Metazoa</taxon>
        <taxon>Chordata</taxon>
        <taxon>Craniata</taxon>
        <taxon>Vertebrata</taxon>
        <taxon>Euteleostomi</taxon>
        <taxon>Archelosauria</taxon>
        <taxon>Testudinata</taxon>
        <taxon>Testudines</taxon>
        <taxon>Pleurodira</taxon>
        <taxon>Pelomedusidae</taxon>
        <taxon>Pelusios</taxon>
    </lineage>
</organism>
<feature type="transmembrane region" description="Helical" evidence="9">
    <location>
        <begin position="208"/>
        <end position="233"/>
    </location>
</feature>
<feature type="transmembrane region" description="Helical" evidence="9">
    <location>
        <begin position="71"/>
        <end position="100"/>
    </location>
</feature>
<sequence length="322" mass="36363">FIRRHFTHLMAAFNLTPPRPSMFILNGIPGLEADEIWISIPFFIFYIISLLANFMILFIVIKEQTLHKPMYLLFCMLALTGIITSTCVVPKALCIFWFHFKGITVDGCLTQIFFINAIGVMQSAILVTMAFDRYVAICHPLRYTTILTNGRIALLGLLGVMRSVVLVLPLPLLLRLLPFCANLIIHHTYCEHIAVVKLSCGDSTVSRMIYSLVGTFMTVGVDLTLIGLSYGLILKAVFSISSKKDHQKALNTCTTHICVMVISYSTFLFTILTHRFGQSIPAHVHILLANLYLLVPPMLNPIIYGVKTKQIRDKMRKYTCRM</sequence>
<keyword evidence="3" id="KW-0716">Sensory transduction</keyword>
<keyword evidence="5" id="KW-0552">Olfaction</keyword>
<evidence type="ECO:0000256" key="4">
    <source>
        <dbReference type="ARBA" id="ARBA00022692"/>
    </source>
</evidence>
<dbReference type="GO" id="GO:0004930">
    <property type="term" value="F:G protein-coupled receptor activity"/>
    <property type="evidence" value="ECO:0007669"/>
    <property type="project" value="InterPro"/>
</dbReference>
<evidence type="ECO:0000313" key="12">
    <source>
        <dbReference type="Proteomes" id="UP000694393"/>
    </source>
</evidence>
<dbReference type="InterPro" id="IPR000276">
    <property type="entry name" value="GPCR_Rhodpsn"/>
</dbReference>
<feature type="transmembrane region" description="Helical" evidence="9">
    <location>
        <begin position="36"/>
        <end position="59"/>
    </location>
</feature>
<comment type="subcellular location">
    <subcellularLocation>
        <location evidence="2">Membrane</location>
        <topology evidence="2">Multi-pass membrane protein</topology>
    </subcellularLocation>
</comment>
<dbReference type="PROSITE" id="PS50262">
    <property type="entry name" value="G_PROTEIN_RECEP_F1_2"/>
    <property type="match status" value="1"/>
</dbReference>
<dbReference type="Proteomes" id="UP000694393">
    <property type="component" value="Unplaced"/>
</dbReference>
<dbReference type="PANTHER" id="PTHR26450">
    <property type="entry name" value="OLFACTORY RECEPTOR 56B1-RELATED"/>
    <property type="match status" value="1"/>
</dbReference>
<evidence type="ECO:0000256" key="8">
    <source>
        <dbReference type="ARBA" id="ARBA00023224"/>
    </source>
</evidence>
<dbReference type="AlphaFoldDB" id="A0A8C8RVM4"/>
<dbReference type="PANTHER" id="PTHR26450:SF132">
    <property type="entry name" value="OLFACTORY RECEPTOR 654"/>
    <property type="match status" value="1"/>
</dbReference>
<dbReference type="PRINTS" id="PR00245">
    <property type="entry name" value="OLFACTORYR"/>
</dbReference>
<dbReference type="CDD" id="cd15953">
    <property type="entry name" value="7tmA_OR52P-like"/>
    <property type="match status" value="1"/>
</dbReference>
<dbReference type="Ensembl" id="ENSPCET00000012164.1">
    <property type="protein sequence ID" value="ENSPCEP00000011781.1"/>
    <property type="gene ID" value="ENSPCEG00000009336.1"/>
</dbReference>
<comment type="function">
    <text evidence="1">Odorant receptor.</text>
</comment>
<dbReference type="PRINTS" id="PR00237">
    <property type="entry name" value="GPCRRHODOPSN"/>
</dbReference>
<protein>
    <recommendedName>
        <fullName evidence="10">G-protein coupled receptors family 1 profile domain-containing protein</fullName>
    </recommendedName>
</protein>
<reference evidence="11" key="1">
    <citation type="submission" date="2025-08" db="UniProtKB">
        <authorList>
            <consortium name="Ensembl"/>
        </authorList>
    </citation>
    <scope>IDENTIFICATION</scope>
</reference>
<name>A0A8C8RVM4_9SAUR</name>
<dbReference type="SUPFAM" id="SSF81321">
    <property type="entry name" value="Family A G protein-coupled receptor-like"/>
    <property type="match status" value="1"/>
</dbReference>
<evidence type="ECO:0000256" key="6">
    <source>
        <dbReference type="ARBA" id="ARBA00022989"/>
    </source>
</evidence>
<dbReference type="GO" id="GO:0005886">
    <property type="term" value="C:plasma membrane"/>
    <property type="evidence" value="ECO:0007669"/>
    <property type="project" value="TreeGrafter"/>
</dbReference>
<keyword evidence="8" id="KW-0807">Transducer</keyword>
<dbReference type="FunFam" id="1.20.1070.10:FF:000006">
    <property type="entry name" value="Olfactory receptor"/>
    <property type="match status" value="1"/>
</dbReference>
<evidence type="ECO:0000256" key="1">
    <source>
        <dbReference type="ARBA" id="ARBA00002936"/>
    </source>
</evidence>
<dbReference type="Gene3D" id="1.20.1070.10">
    <property type="entry name" value="Rhodopsin 7-helix transmembrane proteins"/>
    <property type="match status" value="1"/>
</dbReference>
<dbReference type="InterPro" id="IPR000725">
    <property type="entry name" value="Olfact_rcpt"/>
</dbReference>
<feature type="transmembrane region" description="Helical" evidence="9">
    <location>
        <begin position="253"/>
        <end position="272"/>
    </location>
</feature>
<dbReference type="InterPro" id="IPR017452">
    <property type="entry name" value="GPCR_Rhodpsn_7TM"/>
</dbReference>
<reference evidence="11" key="2">
    <citation type="submission" date="2025-09" db="UniProtKB">
        <authorList>
            <consortium name="Ensembl"/>
        </authorList>
    </citation>
    <scope>IDENTIFICATION</scope>
</reference>
<accession>A0A8C8RVM4</accession>
<keyword evidence="12" id="KW-1185">Reference proteome</keyword>
<dbReference type="Pfam" id="PF13853">
    <property type="entry name" value="7tm_4"/>
    <property type="match status" value="1"/>
</dbReference>
<feature type="transmembrane region" description="Helical" evidence="9">
    <location>
        <begin position="112"/>
        <end position="131"/>
    </location>
</feature>
<feature type="domain" description="G-protein coupled receptors family 1 profile" evidence="10">
    <location>
        <begin position="52"/>
        <end position="304"/>
    </location>
</feature>
<evidence type="ECO:0000256" key="2">
    <source>
        <dbReference type="ARBA" id="ARBA00004141"/>
    </source>
</evidence>
<dbReference type="InterPro" id="IPR050402">
    <property type="entry name" value="OR51/52/56-like"/>
</dbReference>
<evidence type="ECO:0000256" key="5">
    <source>
        <dbReference type="ARBA" id="ARBA00022725"/>
    </source>
</evidence>
<evidence type="ECO:0000256" key="7">
    <source>
        <dbReference type="ARBA" id="ARBA00023136"/>
    </source>
</evidence>
<keyword evidence="4 9" id="KW-0812">Transmembrane</keyword>
<feature type="transmembrane region" description="Helical" evidence="9">
    <location>
        <begin position="152"/>
        <end position="174"/>
    </location>
</feature>
<keyword evidence="6 9" id="KW-1133">Transmembrane helix</keyword>
<evidence type="ECO:0000313" key="11">
    <source>
        <dbReference type="Ensembl" id="ENSPCEP00000011781.1"/>
    </source>
</evidence>
<keyword evidence="7 9" id="KW-0472">Membrane</keyword>
<evidence type="ECO:0000256" key="3">
    <source>
        <dbReference type="ARBA" id="ARBA00022606"/>
    </source>
</evidence>
<evidence type="ECO:0000259" key="10">
    <source>
        <dbReference type="PROSITE" id="PS50262"/>
    </source>
</evidence>
<dbReference type="GO" id="GO:0004984">
    <property type="term" value="F:olfactory receptor activity"/>
    <property type="evidence" value="ECO:0007669"/>
    <property type="project" value="InterPro"/>
</dbReference>
<proteinExistence type="predicted"/>
<evidence type="ECO:0000256" key="9">
    <source>
        <dbReference type="SAM" id="Phobius"/>
    </source>
</evidence>
<feature type="transmembrane region" description="Helical" evidence="9">
    <location>
        <begin position="284"/>
        <end position="306"/>
    </location>
</feature>